<protein>
    <submittedName>
        <fullName evidence="1">Uncharacterized protein</fullName>
    </submittedName>
</protein>
<comment type="caution">
    <text evidence="1">The sequence shown here is derived from an EMBL/GenBank/DDBJ whole genome shotgun (WGS) entry which is preliminary data.</text>
</comment>
<keyword evidence="2" id="KW-1185">Reference proteome</keyword>
<organism evidence="1 2">
    <name type="scientific">Dreissena polymorpha</name>
    <name type="common">Zebra mussel</name>
    <name type="synonym">Mytilus polymorpha</name>
    <dbReference type="NCBI Taxonomy" id="45954"/>
    <lineage>
        <taxon>Eukaryota</taxon>
        <taxon>Metazoa</taxon>
        <taxon>Spiralia</taxon>
        <taxon>Lophotrochozoa</taxon>
        <taxon>Mollusca</taxon>
        <taxon>Bivalvia</taxon>
        <taxon>Autobranchia</taxon>
        <taxon>Heteroconchia</taxon>
        <taxon>Euheterodonta</taxon>
        <taxon>Imparidentia</taxon>
        <taxon>Neoheterodontei</taxon>
        <taxon>Myida</taxon>
        <taxon>Dreissenoidea</taxon>
        <taxon>Dreissenidae</taxon>
        <taxon>Dreissena</taxon>
    </lineage>
</organism>
<reference evidence="1" key="1">
    <citation type="journal article" date="2019" name="bioRxiv">
        <title>The Genome of the Zebra Mussel, Dreissena polymorpha: A Resource for Invasive Species Research.</title>
        <authorList>
            <person name="McCartney M.A."/>
            <person name="Auch B."/>
            <person name="Kono T."/>
            <person name="Mallez S."/>
            <person name="Zhang Y."/>
            <person name="Obille A."/>
            <person name="Becker A."/>
            <person name="Abrahante J.E."/>
            <person name="Garbe J."/>
            <person name="Badalamenti J.P."/>
            <person name="Herman A."/>
            <person name="Mangelson H."/>
            <person name="Liachko I."/>
            <person name="Sullivan S."/>
            <person name="Sone E.D."/>
            <person name="Koren S."/>
            <person name="Silverstein K.A.T."/>
            <person name="Beckman K.B."/>
            <person name="Gohl D.M."/>
        </authorList>
    </citation>
    <scope>NUCLEOTIDE SEQUENCE</scope>
    <source>
        <strain evidence="1">Duluth1</strain>
        <tissue evidence="1">Whole animal</tissue>
    </source>
</reference>
<dbReference type="AlphaFoldDB" id="A0A9D4H0K9"/>
<dbReference type="EMBL" id="JAIWYP010000005">
    <property type="protein sequence ID" value="KAH3827154.1"/>
    <property type="molecule type" value="Genomic_DNA"/>
</dbReference>
<sequence>MVTVRRWIVVSLHRRKWDGSSGGCNVEDGRVDPWADIQARISRDCSLKVMEVSQDGGTQYAQPAGETVLGFGSTVCGV</sequence>
<gene>
    <name evidence="1" type="ORF">DPMN_129083</name>
</gene>
<accession>A0A9D4H0K9</accession>
<reference evidence="1" key="2">
    <citation type="submission" date="2020-11" db="EMBL/GenBank/DDBJ databases">
        <authorList>
            <person name="McCartney M.A."/>
            <person name="Auch B."/>
            <person name="Kono T."/>
            <person name="Mallez S."/>
            <person name="Becker A."/>
            <person name="Gohl D.M."/>
            <person name="Silverstein K.A.T."/>
            <person name="Koren S."/>
            <person name="Bechman K.B."/>
            <person name="Herman A."/>
            <person name="Abrahante J.E."/>
            <person name="Garbe J."/>
        </authorList>
    </citation>
    <scope>NUCLEOTIDE SEQUENCE</scope>
    <source>
        <strain evidence="1">Duluth1</strain>
        <tissue evidence="1">Whole animal</tissue>
    </source>
</reference>
<evidence type="ECO:0000313" key="2">
    <source>
        <dbReference type="Proteomes" id="UP000828390"/>
    </source>
</evidence>
<dbReference type="Proteomes" id="UP000828390">
    <property type="component" value="Unassembled WGS sequence"/>
</dbReference>
<name>A0A9D4H0K9_DREPO</name>
<evidence type="ECO:0000313" key="1">
    <source>
        <dbReference type="EMBL" id="KAH3827154.1"/>
    </source>
</evidence>
<proteinExistence type="predicted"/>